<evidence type="ECO:0000313" key="1">
    <source>
        <dbReference type="EMBL" id="KIO12164.1"/>
    </source>
</evidence>
<sequence length="58" mass="6466">LKILGREYCYQTAFRGTIPVLPPLRHPCYVECSQANCPHSLHGLIFSKSSISVSLGYL</sequence>
<dbReference type="HOGENOM" id="CLU_193182_0_0_1"/>
<protein>
    <submittedName>
        <fullName evidence="1">Uncharacterized protein</fullName>
    </submittedName>
</protein>
<keyword evidence="2" id="KW-1185">Reference proteome</keyword>
<feature type="non-terminal residue" evidence="1">
    <location>
        <position position="1"/>
    </location>
</feature>
<dbReference type="AlphaFoldDB" id="A0A0C3PTU7"/>
<accession>A0A0C3PTU7</accession>
<dbReference type="InParanoid" id="A0A0C3PTU7"/>
<gene>
    <name evidence="1" type="ORF">M404DRAFT_994134</name>
</gene>
<dbReference type="Proteomes" id="UP000054217">
    <property type="component" value="Unassembled WGS sequence"/>
</dbReference>
<proteinExistence type="predicted"/>
<organism evidence="1 2">
    <name type="scientific">Pisolithus tinctorius Marx 270</name>
    <dbReference type="NCBI Taxonomy" id="870435"/>
    <lineage>
        <taxon>Eukaryota</taxon>
        <taxon>Fungi</taxon>
        <taxon>Dikarya</taxon>
        <taxon>Basidiomycota</taxon>
        <taxon>Agaricomycotina</taxon>
        <taxon>Agaricomycetes</taxon>
        <taxon>Agaricomycetidae</taxon>
        <taxon>Boletales</taxon>
        <taxon>Sclerodermatineae</taxon>
        <taxon>Pisolithaceae</taxon>
        <taxon>Pisolithus</taxon>
    </lineage>
</organism>
<name>A0A0C3PTU7_PISTI</name>
<evidence type="ECO:0000313" key="2">
    <source>
        <dbReference type="Proteomes" id="UP000054217"/>
    </source>
</evidence>
<dbReference type="EMBL" id="KN831948">
    <property type="protein sequence ID" value="KIO12164.1"/>
    <property type="molecule type" value="Genomic_DNA"/>
</dbReference>
<reference evidence="2" key="2">
    <citation type="submission" date="2015-01" db="EMBL/GenBank/DDBJ databases">
        <title>Evolutionary Origins and Diversification of the Mycorrhizal Mutualists.</title>
        <authorList>
            <consortium name="DOE Joint Genome Institute"/>
            <consortium name="Mycorrhizal Genomics Consortium"/>
            <person name="Kohler A."/>
            <person name="Kuo A."/>
            <person name="Nagy L.G."/>
            <person name="Floudas D."/>
            <person name="Copeland A."/>
            <person name="Barry K.W."/>
            <person name="Cichocki N."/>
            <person name="Veneault-Fourrey C."/>
            <person name="LaButti K."/>
            <person name="Lindquist E.A."/>
            <person name="Lipzen A."/>
            <person name="Lundell T."/>
            <person name="Morin E."/>
            <person name="Murat C."/>
            <person name="Riley R."/>
            <person name="Ohm R."/>
            <person name="Sun H."/>
            <person name="Tunlid A."/>
            <person name="Henrissat B."/>
            <person name="Grigoriev I.V."/>
            <person name="Hibbett D.S."/>
            <person name="Martin F."/>
        </authorList>
    </citation>
    <scope>NUCLEOTIDE SEQUENCE [LARGE SCALE GENOMIC DNA]</scope>
    <source>
        <strain evidence="2">Marx 270</strain>
    </source>
</reference>
<reference evidence="1 2" key="1">
    <citation type="submission" date="2014-04" db="EMBL/GenBank/DDBJ databases">
        <authorList>
            <consortium name="DOE Joint Genome Institute"/>
            <person name="Kuo A."/>
            <person name="Kohler A."/>
            <person name="Costa M.D."/>
            <person name="Nagy L.G."/>
            <person name="Floudas D."/>
            <person name="Copeland A."/>
            <person name="Barry K.W."/>
            <person name="Cichocki N."/>
            <person name="Veneault-Fourrey C."/>
            <person name="LaButti K."/>
            <person name="Lindquist E.A."/>
            <person name="Lipzen A."/>
            <person name="Lundell T."/>
            <person name="Morin E."/>
            <person name="Murat C."/>
            <person name="Sun H."/>
            <person name="Tunlid A."/>
            <person name="Henrissat B."/>
            <person name="Grigoriev I.V."/>
            <person name="Hibbett D.S."/>
            <person name="Martin F."/>
            <person name="Nordberg H.P."/>
            <person name="Cantor M.N."/>
            <person name="Hua S.X."/>
        </authorList>
    </citation>
    <scope>NUCLEOTIDE SEQUENCE [LARGE SCALE GENOMIC DNA]</scope>
    <source>
        <strain evidence="1 2">Marx 270</strain>
    </source>
</reference>